<dbReference type="AlphaFoldDB" id="A0AAN9L5H0"/>
<dbReference type="EMBL" id="JAYMYQ010000005">
    <property type="protein sequence ID" value="KAK7329051.1"/>
    <property type="molecule type" value="Genomic_DNA"/>
</dbReference>
<comment type="caution">
    <text evidence="1">The sequence shown here is derived from an EMBL/GenBank/DDBJ whole genome shotgun (WGS) entry which is preliminary data.</text>
</comment>
<accession>A0AAN9L5H0</accession>
<evidence type="ECO:0000313" key="2">
    <source>
        <dbReference type="Proteomes" id="UP001367508"/>
    </source>
</evidence>
<protein>
    <submittedName>
        <fullName evidence="1">Uncharacterized protein</fullName>
    </submittedName>
</protein>
<organism evidence="1 2">
    <name type="scientific">Canavalia gladiata</name>
    <name type="common">Sword bean</name>
    <name type="synonym">Dolichos gladiatus</name>
    <dbReference type="NCBI Taxonomy" id="3824"/>
    <lineage>
        <taxon>Eukaryota</taxon>
        <taxon>Viridiplantae</taxon>
        <taxon>Streptophyta</taxon>
        <taxon>Embryophyta</taxon>
        <taxon>Tracheophyta</taxon>
        <taxon>Spermatophyta</taxon>
        <taxon>Magnoliopsida</taxon>
        <taxon>eudicotyledons</taxon>
        <taxon>Gunneridae</taxon>
        <taxon>Pentapetalae</taxon>
        <taxon>rosids</taxon>
        <taxon>fabids</taxon>
        <taxon>Fabales</taxon>
        <taxon>Fabaceae</taxon>
        <taxon>Papilionoideae</taxon>
        <taxon>50 kb inversion clade</taxon>
        <taxon>NPAAA clade</taxon>
        <taxon>indigoferoid/millettioid clade</taxon>
        <taxon>Phaseoleae</taxon>
        <taxon>Canavalia</taxon>
    </lineage>
</organism>
<gene>
    <name evidence="1" type="ORF">VNO77_23196</name>
</gene>
<evidence type="ECO:0000313" key="1">
    <source>
        <dbReference type="EMBL" id="KAK7329051.1"/>
    </source>
</evidence>
<reference evidence="1 2" key="1">
    <citation type="submission" date="2024-01" db="EMBL/GenBank/DDBJ databases">
        <title>The genomes of 5 underutilized Papilionoideae crops provide insights into root nodulation and disease resistanc.</title>
        <authorList>
            <person name="Jiang F."/>
        </authorList>
    </citation>
    <scope>NUCLEOTIDE SEQUENCE [LARGE SCALE GENOMIC DNA]</scope>
    <source>
        <strain evidence="1">LVBAO_FW01</strain>
        <tissue evidence="1">Leaves</tissue>
    </source>
</reference>
<name>A0AAN9L5H0_CANGL</name>
<keyword evidence="2" id="KW-1185">Reference proteome</keyword>
<proteinExistence type="predicted"/>
<sequence>MKLRGKGMAPIQPISLHFSALDHATSFTRKIINIFGERYVMVGECLVGERKRNAICSFRVKQSCAE</sequence>
<dbReference type="Proteomes" id="UP001367508">
    <property type="component" value="Unassembled WGS sequence"/>
</dbReference>